<protein>
    <submittedName>
        <fullName evidence="2">Pimeloyl-ACP methyl ester carboxylesterase</fullName>
    </submittedName>
</protein>
<reference evidence="2 3" key="1">
    <citation type="submission" date="2020-07" db="EMBL/GenBank/DDBJ databases">
        <title>Sequencing the genomes of 1000 actinobacteria strains.</title>
        <authorList>
            <person name="Klenk H.-P."/>
        </authorList>
    </citation>
    <scope>NUCLEOTIDE SEQUENCE [LARGE SCALE GENOMIC DNA]</scope>
    <source>
        <strain evidence="2 3">DSM 44065</strain>
    </source>
</reference>
<dbReference type="EMBL" id="JACCFJ010000001">
    <property type="protein sequence ID" value="NYI86481.1"/>
    <property type="molecule type" value="Genomic_DNA"/>
</dbReference>
<dbReference type="InterPro" id="IPR050266">
    <property type="entry name" value="AB_hydrolase_sf"/>
</dbReference>
<feature type="domain" description="AB hydrolase-1" evidence="1">
    <location>
        <begin position="34"/>
        <end position="286"/>
    </location>
</feature>
<comment type="caution">
    <text evidence="2">The sequence shown here is derived from an EMBL/GenBank/DDBJ whole genome shotgun (WGS) entry which is preliminary data.</text>
</comment>
<proteinExistence type="predicted"/>
<dbReference type="InterPro" id="IPR029058">
    <property type="entry name" value="AB_hydrolase_fold"/>
</dbReference>
<dbReference type="Gene3D" id="3.40.50.1820">
    <property type="entry name" value="alpha/beta hydrolase"/>
    <property type="match status" value="1"/>
</dbReference>
<evidence type="ECO:0000259" key="1">
    <source>
        <dbReference type="Pfam" id="PF00561"/>
    </source>
</evidence>
<organism evidence="2 3">
    <name type="scientific">Saccharopolyspora hordei</name>
    <dbReference type="NCBI Taxonomy" id="1838"/>
    <lineage>
        <taxon>Bacteria</taxon>
        <taxon>Bacillati</taxon>
        <taxon>Actinomycetota</taxon>
        <taxon>Actinomycetes</taxon>
        <taxon>Pseudonocardiales</taxon>
        <taxon>Pseudonocardiaceae</taxon>
        <taxon>Saccharopolyspora</taxon>
    </lineage>
</organism>
<dbReference type="GO" id="GO:0003824">
    <property type="term" value="F:catalytic activity"/>
    <property type="evidence" value="ECO:0007669"/>
    <property type="project" value="UniProtKB-ARBA"/>
</dbReference>
<name>A0A853AV26_9PSEU</name>
<dbReference type="Proteomes" id="UP000587002">
    <property type="component" value="Unassembled WGS sequence"/>
</dbReference>
<sequence>MTTTISQTTAEEFTTSDGARLRVVEEGPVDAPVTVVFVHGWTLTKHTWDRVAAGLPKAAGTEVRTLRYDLRGHGDSDPAGPGAATIERCADDLAELLAALVPSGPVVLAGHSMGGMTIMALAERHPELVAQRVAGVALVASSGGDLAEPGYRLPAALASLVNKGERAVRKRLAAARGRRLSSRPSLLRPGLRWLLFGTGADPADVAATAEWVAACHPANMAGYRESLAVHDRIAALAALRSVPTVVLSGTADRLTPHAHARRIADALPDAELLVYAGAGHMLPLERTAEVTGRIAGLIERAAR</sequence>
<gene>
    <name evidence="2" type="ORF">HNR68_005111</name>
</gene>
<keyword evidence="3" id="KW-1185">Reference proteome</keyword>
<dbReference type="PANTHER" id="PTHR43798:SF33">
    <property type="entry name" value="HYDROLASE, PUTATIVE (AFU_ORTHOLOGUE AFUA_2G14860)-RELATED"/>
    <property type="match status" value="1"/>
</dbReference>
<dbReference type="GO" id="GO:0016020">
    <property type="term" value="C:membrane"/>
    <property type="evidence" value="ECO:0007669"/>
    <property type="project" value="TreeGrafter"/>
</dbReference>
<dbReference type="Pfam" id="PF00561">
    <property type="entry name" value="Abhydrolase_1"/>
    <property type="match status" value="1"/>
</dbReference>
<dbReference type="InterPro" id="IPR000073">
    <property type="entry name" value="AB_hydrolase_1"/>
</dbReference>
<dbReference type="SUPFAM" id="SSF53474">
    <property type="entry name" value="alpha/beta-Hydrolases"/>
    <property type="match status" value="1"/>
</dbReference>
<dbReference type="RefSeq" id="WP_179724242.1">
    <property type="nucleotide sequence ID" value="NZ_BAABFH010000001.1"/>
</dbReference>
<evidence type="ECO:0000313" key="3">
    <source>
        <dbReference type="Proteomes" id="UP000587002"/>
    </source>
</evidence>
<evidence type="ECO:0000313" key="2">
    <source>
        <dbReference type="EMBL" id="NYI86481.1"/>
    </source>
</evidence>
<accession>A0A853AV26</accession>
<dbReference type="PANTHER" id="PTHR43798">
    <property type="entry name" value="MONOACYLGLYCEROL LIPASE"/>
    <property type="match status" value="1"/>
</dbReference>
<dbReference type="AlphaFoldDB" id="A0A853AV26"/>